<feature type="zinc finger region" description="C3H1-type" evidence="5">
    <location>
        <begin position="34"/>
        <end position="62"/>
    </location>
</feature>
<keyword evidence="3 5" id="KW-0863">Zinc-finger</keyword>
<evidence type="ECO:0000256" key="1">
    <source>
        <dbReference type="ARBA" id="ARBA00022723"/>
    </source>
</evidence>
<dbReference type="Proteomes" id="UP001177140">
    <property type="component" value="Unassembled WGS sequence"/>
</dbReference>
<proteinExistence type="predicted"/>
<dbReference type="InterPro" id="IPR036855">
    <property type="entry name" value="Znf_CCCH_sf"/>
</dbReference>
<protein>
    <recommendedName>
        <fullName evidence="7">C3H1-type domain-containing protein</fullName>
    </recommendedName>
</protein>
<evidence type="ECO:0000256" key="3">
    <source>
        <dbReference type="ARBA" id="ARBA00022771"/>
    </source>
</evidence>
<name>A0AA41SE52_PAPNU</name>
<dbReference type="Gene3D" id="4.10.1000.10">
    <property type="entry name" value="Zinc finger, CCCH-type"/>
    <property type="match status" value="1"/>
</dbReference>
<dbReference type="Pfam" id="PF00642">
    <property type="entry name" value="zf-CCCH"/>
    <property type="match status" value="1"/>
</dbReference>
<dbReference type="FunFam" id="4.10.1000.10:FF:000001">
    <property type="entry name" value="zinc finger CCCH domain-containing protein 15-like"/>
    <property type="match status" value="1"/>
</dbReference>
<dbReference type="GO" id="GO:0003729">
    <property type="term" value="F:mRNA binding"/>
    <property type="evidence" value="ECO:0007669"/>
    <property type="project" value="InterPro"/>
</dbReference>
<gene>
    <name evidence="8" type="ORF">MKW94_026817</name>
</gene>
<dbReference type="PROSITE" id="PS50103">
    <property type="entry name" value="ZF_C3H1"/>
    <property type="match status" value="1"/>
</dbReference>
<evidence type="ECO:0000259" key="7">
    <source>
        <dbReference type="PROSITE" id="PS50103"/>
    </source>
</evidence>
<evidence type="ECO:0000256" key="2">
    <source>
        <dbReference type="ARBA" id="ARBA00022737"/>
    </source>
</evidence>
<evidence type="ECO:0000256" key="6">
    <source>
        <dbReference type="SAM" id="MobiDB-lite"/>
    </source>
</evidence>
<dbReference type="SUPFAM" id="SSF90229">
    <property type="entry name" value="CCCH zinc finger"/>
    <property type="match status" value="1"/>
</dbReference>
<dbReference type="InterPro" id="IPR045877">
    <property type="entry name" value="ZFP36-like"/>
</dbReference>
<dbReference type="InterPro" id="IPR000571">
    <property type="entry name" value="Znf_CCCH"/>
</dbReference>
<keyword evidence="9" id="KW-1185">Reference proteome</keyword>
<accession>A0AA41SE52</accession>
<evidence type="ECO:0000313" key="8">
    <source>
        <dbReference type="EMBL" id="MCL7033656.1"/>
    </source>
</evidence>
<feature type="region of interest" description="Disordered" evidence="6">
    <location>
        <begin position="1"/>
        <end position="20"/>
    </location>
</feature>
<dbReference type="PANTHER" id="PTHR12547:SF162">
    <property type="entry name" value="ZINC FINGER CCCH DOMAIN-CONTAINING PROTEIN 15"/>
    <property type="match status" value="1"/>
</dbReference>
<dbReference type="GO" id="GO:0008270">
    <property type="term" value="F:zinc ion binding"/>
    <property type="evidence" value="ECO:0007669"/>
    <property type="project" value="UniProtKB-KW"/>
</dbReference>
<dbReference type="PANTHER" id="PTHR12547">
    <property type="entry name" value="CCCH ZINC FINGER/TIS11-RELATED"/>
    <property type="match status" value="1"/>
</dbReference>
<evidence type="ECO:0000256" key="5">
    <source>
        <dbReference type="PROSITE-ProRule" id="PRU00723"/>
    </source>
</evidence>
<evidence type="ECO:0000256" key="4">
    <source>
        <dbReference type="ARBA" id="ARBA00022833"/>
    </source>
</evidence>
<sequence>MYQPQVQLPTVPAVDDEEEEELDPLELDGDYEGMWKTKLCRKWLETGVCPNGDHCEFAHGTCELRPVSHPGYKKEVCRMVLNGGFCHYAGCHFRQALTIREKHLIFN</sequence>
<feature type="domain" description="C3H1-type" evidence="7">
    <location>
        <begin position="34"/>
        <end position="62"/>
    </location>
</feature>
<keyword evidence="1 5" id="KW-0479">Metal-binding</keyword>
<dbReference type="SMART" id="SM00356">
    <property type="entry name" value="ZnF_C3H1"/>
    <property type="match status" value="2"/>
</dbReference>
<evidence type="ECO:0000313" key="9">
    <source>
        <dbReference type="Proteomes" id="UP001177140"/>
    </source>
</evidence>
<comment type="caution">
    <text evidence="8">The sequence shown here is derived from an EMBL/GenBank/DDBJ whole genome shotgun (WGS) entry which is preliminary data.</text>
</comment>
<keyword evidence="2" id="KW-0677">Repeat</keyword>
<reference evidence="8" key="1">
    <citation type="submission" date="2022-03" db="EMBL/GenBank/DDBJ databases">
        <title>A functionally conserved STORR gene fusion in Papaver species that diverged 16.8 million years ago.</title>
        <authorList>
            <person name="Catania T."/>
        </authorList>
    </citation>
    <scope>NUCLEOTIDE SEQUENCE</scope>
    <source>
        <strain evidence="8">S-191538</strain>
    </source>
</reference>
<keyword evidence="4 5" id="KW-0862">Zinc</keyword>
<organism evidence="8 9">
    <name type="scientific">Papaver nudicaule</name>
    <name type="common">Iceland poppy</name>
    <dbReference type="NCBI Taxonomy" id="74823"/>
    <lineage>
        <taxon>Eukaryota</taxon>
        <taxon>Viridiplantae</taxon>
        <taxon>Streptophyta</taxon>
        <taxon>Embryophyta</taxon>
        <taxon>Tracheophyta</taxon>
        <taxon>Spermatophyta</taxon>
        <taxon>Magnoliopsida</taxon>
        <taxon>Ranunculales</taxon>
        <taxon>Papaveraceae</taxon>
        <taxon>Papaveroideae</taxon>
        <taxon>Papaver</taxon>
    </lineage>
</organism>
<dbReference type="EMBL" id="JAJJMA010137014">
    <property type="protein sequence ID" value="MCL7033656.1"/>
    <property type="molecule type" value="Genomic_DNA"/>
</dbReference>
<dbReference type="AlphaFoldDB" id="A0AA41SE52"/>